<dbReference type="Proteomes" id="UP001153269">
    <property type="component" value="Unassembled WGS sequence"/>
</dbReference>
<sequence>MFIGICATTAGHLQRLGAGGSVCGSGARLSLGPRVYLLKPSDLCSSSRMQQLNWSSTYLNSLALQRSSAPFTGYQWLHASASRH</sequence>
<dbReference type="EMBL" id="CADEAL010003997">
    <property type="protein sequence ID" value="CAB1449023.1"/>
    <property type="molecule type" value="Genomic_DNA"/>
</dbReference>
<dbReference type="AlphaFoldDB" id="A0A9N7YYD2"/>
<comment type="caution">
    <text evidence="1">The sequence shown here is derived from an EMBL/GenBank/DDBJ whole genome shotgun (WGS) entry which is preliminary data.</text>
</comment>
<reference evidence="1" key="1">
    <citation type="submission" date="2020-03" db="EMBL/GenBank/DDBJ databases">
        <authorList>
            <person name="Weist P."/>
        </authorList>
    </citation>
    <scope>NUCLEOTIDE SEQUENCE</scope>
</reference>
<proteinExistence type="predicted"/>
<keyword evidence="2" id="KW-1185">Reference proteome</keyword>
<accession>A0A9N7YYD2</accession>
<evidence type="ECO:0000313" key="2">
    <source>
        <dbReference type="Proteomes" id="UP001153269"/>
    </source>
</evidence>
<evidence type="ECO:0000313" key="1">
    <source>
        <dbReference type="EMBL" id="CAB1449023.1"/>
    </source>
</evidence>
<organism evidence="1 2">
    <name type="scientific">Pleuronectes platessa</name>
    <name type="common">European plaice</name>
    <dbReference type="NCBI Taxonomy" id="8262"/>
    <lineage>
        <taxon>Eukaryota</taxon>
        <taxon>Metazoa</taxon>
        <taxon>Chordata</taxon>
        <taxon>Craniata</taxon>
        <taxon>Vertebrata</taxon>
        <taxon>Euteleostomi</taxon>
        <taxon>Actinopterygii</taxon>
        <taxon>Neopterygii</taxon>
        <taxon>Teleostei</taxon>
        <taxon>Neoteleostei</taxon>
        <taxon>Acanthomorphata</taxon>
        <taxon>Carangaria</taxon>
        <taxon>Pleuronectiformes</taxon>
        <taxon>Pleuronectoidei</taxon>
        <taxon>Pleuronectidae</taxon>
        <taxon>Pleuronectes</taxon>
    </lineage>
</organism>
<gene>
    <name evidence="1" type="ORF">PLEPLA_LOCUS36673</name>
</gene>
<name>A0A9N7YYD2_PLEPL</name>
<protein>
    <submittedName>
        <fullName evidence="1">Uncharacterized protein</fullName>
    </submittedName>
</protein>